<evidence type="ECO:0000256" key="3">
    <source>
        <dbReference type="ARBA" id="ARBA00022729"/>
    </source>
</evidence>
<dbReference type="PANTHER" id="PTHR30061">
    <property type="entry name" value="MALTOSE-BINDING PERIPLASMIC PROTEIN"/>
    <property type="match status" value="1"/>
</dbReference>
<dbReference type="EMBL" id="CP078093">
    <property type="protein sequence ID" value="QXM06477.1"/>
    <property type="molecule type" value="Genomic_DNA"/>
</dbReference>
<keyword evidence="4" id="KW-0812">Transmembrane</keyword>
<evidence type="ECO:0000256" key="4">
    <source>
        <dbReference type="SAM" id="Phobius"/>
    </source>
</evidence>
<evidence type="ECO:0000313" key="6">
    <source>
        <dbReference type="Proteomes" id="UP000886818"/>
    </source>
</evidence>
<name>A0ABX8RBP3_9CLOT</name>
<accession>A0ABX8RBP3</accession>
<keyword evidence="4" id="KW-0472">Membrane</keyword>
<dbReference type="InterPro" id="IPR006059">
    <property type="entry name" value="SBP"/>
</dbReference>
<dbReference type="PANTHER" id="PTHR30061:SF50">
    <property type="entry name" value="MALTOSE_MALTODEXTRIN-BINDING PERIPLASMIC PROTEIN"/>
    <property type="match status" value="1"/>
</dbReference>
<keyword evidence="6" id="KW-1185">Reference proteome</keyword>
<feature type="transmembrane region" description="Helical" evidence="4">
    <location>
        <begin position="6"/>
        <end position="30"/>
    </location>
</feature>
<organism evidence="5 6">
    <name type="scientific">Crassaminicella indica</name>
    <dbReference type="NCBI Taxonomy" id="2855394"/>
    <lineage>
        <taxon>Bacteria</taxon>
        <taxon>Bacillati</taxon>
        <taxon>Bacillota</taxon>
        <taxon>Clostridia</taxon>
        <taxon>Eubacteriales</taxon>
        <taxon>Clostridiaceae</taxon>
        <taxon>Crassaminicella</taxon>
    </lineage>
</organism>
<comment type="similarity">
    <text evidence="1">Belongs to the bacterial solute-binding protein 1 family.</text>
</comment>
<dbReference type="Pfam" id="PF13416">
    <property type="entry name" value="SBP_bac_8"/>
    <property type="match status" value="1"/>
</dbReference>
<dbReference type="RefSeq" id="WP_218283173.1">
    <property type="nucleotide sequence ID" value="NZ_CP078093.1"/>
</dbReference>
<keyword evidence="2" id="KW-0813">Transport</keyword>
<keyword evidence="3" id="KW-0732">Signal</keyword>
<sequence>MEKGKVGLGTFFLCLLLCAFIIFGPFYFIMKKDLNNIEKKEESFKGVITLWDYPHLDIKTGRRYSWILSKIKKFEKENPGVYIDLKPINVASGPIEIETAIKMKNYPDIAPVGADYSIIQKNVLEPVDEYLSRKELDDYKPQALAAVQADGKIWGFPCMMSTYTLFLNLDLFREEGVNPPKNGNWTYDEFVEALKKLTKDKDGDGNIDTYGFNAFIGANDYNIWGILLSDGAKIFDKKLKYQFYGEKAASGLRKLVDLKLKFKVTPEYFGENSEKEAWESFYKEKKVAVYPTGTWAVNHLYKLKNQGKGFEFDVASYPVGDRGESIAICKNTSAYGIFKQEDKKKLKMCVKFLKFITDEKFQKELDTLGVFPVKKSAGQIYKNDRIMSKIENWLENSKNIKTPNTWTAIEGIIQSQIRQVLLGNKSVEEALKDAKSKVSSYNEIARKMIKE</sequence>
<evidence type="ECO:0000256" key="2">
    <source>
        <dbReference type="ARBA" id="ARBA00022448"/>
    </source>
</evidence>
<evidence type="ECO:0000256" key="1">
    <source>
        <dbReference type="ARBA" id="ARBA00008520"/>
    </source>
</evidence>
<gene>
    <name evidence="5" type="ORF">KVH43_01505</name>
</gene>
<evidence type="ECO:0000313" key="5">
    <source>
        <dbReference type="EMBL" id="QXM06477.1"/>
    </source>
</evidence>
<protein>
    <submittedName>
        <fullName evidence="5">Extracellular solute-binding protein</fullName>
    </submittedName>
</protein>
<reference evidence="5" key="1">
    <citation type="submission" date="2021-07" db="EMBL/GenBank/DDBJ databases">
        <title>Complete genome sequence of Crassaminicella sp. 143-21, isolated from a deep-sea hydrothermal vent.</title>
        <authorList>
            <person name="Li X."/>
        </authorList>
    </citation>
    <scope>NUCLEOTIDE SEQUENCE</scope>
    <source>
        <strain evidence="5">143-21</strain>
    </source>
</reference>
<dbReference type="Proteomes" id="UP000886818">
    <property type="component" value="Chromosome"/>
</dbReference>
<proteinExistence type="inferred from homology"/>
<keyword evidence="4" id="KW-1133">Transmembrane helix</keyword>